<protein>
    <submittedName>
        <fullName evidence="2">Uncharacterized protein</fullName>
    </submittedName>
</protein>
<evidence type="ECO:0000256" key="1">
    <source>
        <dbReference type="SAM" id="Phobius"/>
    </source>
</evidence>
<dbReference type="Proteomes" id="UP000002030">
    <property type="component" value="Chromosome"/>
</dbReference>
<proteinExistence type="predicted"/>
<gene>
    <name evidence="2" type="ordered locus">Taci_0354</name>
</gene>
<dbReference type="RefSeq" id="WP_012869107.1">
    <property type="nucleotide sequence ID" value="NC_013522.1"/>
</dbReference>
<keyword evidence="1" id="KW-1133">Transmembrane helix</keyword>
<reference evidence="2 3" key="1">
    <citation type="journal article" date="2009" name="Stand. Genomic Sci.">
        <title>Complete genome sequence of Thermanaerovibrio acidaminovorans type strain (Su883).</title>
        <authorList>
            <person name="Chovatia M."/>
            <person name="Sikorski J."/>
            <person name="Schroder M."/>
            <person name="Lapidus A."/>
            <person name="Nolan M."/>
            <person name="Tice H."/>
            <person name="Glavina Del Rio T."/>
            <person name="Copeland A."/>
            <person name="Cheng J.F."/>
            <person name="Lucas S."/>
            <person name="Chen F."/>
            <person name="Bruce D."/>
            <person name="Goodwin L."/>
            <person name="Pitluck S."/>
            <person name="Ivanova N."/>
            <person name="Mavromatis K."/>
            <person name="Ovchinnikova G."/>
            <person name="Pati A."/>
            <person name="Chen A."/>
            <person name="Palaniappan K."/>
            <person name="Land M."/>
            <person name="Hauser L."/>
            <person name="Chang Y.J."/>
            <person name="Jeffries C.D."/>
            <person name="Chain P."/>
            <person name="Saunders E."/>
            <person name="Detter J.C."/>
            <person name="Brettin T."/>
            <person name="Rohde M."/>
            <person name="Goker M."/>
            <person name="Spring S."/>
            <person name="Bristow J."/>
            <person name="Markowitz V."/>
            <person name="Hugenholtz P."/>
            <person name="Kyrpides N.C."/>
            <person name="Klenk H.P."/>
            <person name="Eisen J.A."/>
        </authorList>
    </citation>
    <scope>NUCLEOTIDE SEQUENCE [LARGE SCALE GENOMIC DNA]</scope>
    <source>
        <strain evidence="3">ATCC 49978 / DSM 6589 / Su883</strain>
    </source>
</reference>
<dbReference type="KEGG" id="tai:Taci_0354"/>
<dbReference type="PATRIC" id="fig|525903.6.peg.358"/>
<sequence length="633" mass="67251">MSARCSRALGAALFMCLILWCSHGWAGEVRVSLGDMGYPSGVMIPGPRGEVSLLLPVPGSSPGGRIELSYVCPPGVSGGALGIAVDGVDGGTIPIGPGSGRASFRLPGASAKGRILVRLRASLAGPGALWDDPTAENLGLKLGADSEMVLDGPVTPPKGISQWIGSLSGSVAVVVPDKPKDEELSAAFGVLGMLVRRLPHRNVSLIRSSEEVSAVDSLRIRIQMDPGRAEGALVGGGGRWILINGSSRESLVMLCSRLFDPKFQGVLQGAEATNLQGGGTGGAPSWRYEPISRSWSSSWGVERGILSFVGAVPRRVRVSLRGVVPASVRDPEVALDLYINGDLVGSVKLGSGGFSKDLSVPEWVRIYPRNKVAMVFRGAGGPPSVGVDSVAIGDLRESPFDLADLPAYLEGASLLVDRDLRWTGVKGAGSIFAWLASYLPDGYPAFPRVTTYESTFSPPKGIMISVSSRIPETMSDRLRVLVSDGGVKVKAPRVEANLSDRSFSLMGQALDGDGGMAVLVTSAVEALPRAAVALMDTPQRDLAGDVFFYSDGGGVKIWDLEEPQRRSLLAGLCGWLRRLDPKVRLPFQWPLDGRLTICVLGGAAVLLGVLALWLTRSWDTRRRRRNRIRKRYI</sequence>
<keyword evidence="1" id="KW-0472">Membrane</keyword>
<evidence type="ECO:0000313" key="3">
    <source>
        <dbReference type="Proteomes" id="UP000002030"/>
    </source>
</evidence>
<dbReference type="OrthoDB" id="9823673at2"/>
<evidence type="ECO:0000313" key="2">
    <source>
        <dbReference type="EMBL" id="ACZ18591.1"/>
    </source>
</evidence>
<keyword evidence="1" id="KW-0812">Transmembrane</keyword>
<dbReference type="EMBL" id="CP001818">
    <property type="protein sequence ID" value="ACZ18591.1"/>
    <property type="molecule type" value="Genomic_DNA"/>
</dbReference>
<keyword evidence="3" id="KW-1185">Reference proteome</keyword>
<dbReference type="eggNOG" id="ENOG5033IYF">
    <property type="taxonomic scope" value="Bacteria"/>
</dbReference>
<dbReference type="AlphaFoldDB" id="D1B8I8"/>
<dbReference type="EnsemblBacteria" id="ACZ18591">
    <property type="protein sequence ID" value="ACZ18591"/>
    <property type="gene ID" value="Taci_0354"/>
</dbReference>
<name>D1B8I8_THEAS</name>
<accession>D1B8I8</accession>
<dbReference type="HOGENOM" id="CLU_432066_0_0_0"/>
<organism evidence="2 3">
    <name type="scientific">Thermanaerovibrio acidaminovorans (strain ATCC 49978 / DSM 6589 / Su883)</name>
    <name type="common">Selenomonas acidaminovorans</name>
    <dbReference type="NCBI Taxonomy" id="525903"/>
    <lineage>
        <taxon>Bacteria</taxon>
        <taxon>Thermotogati</taxon>
        <taxon>Synergistota</taxon>
        <taxon>Synergistia</taxon>
        <taxon>Synergistales</taxon>
        <taxon>Synergistaceae</taxon>
        <taxon>Thermanaerovibrio</taxon>
    </lineage>
</organism>
<feature type="transmembrane region" description="Helical" evidence="1">
    <location>
        <begin position="594"/>
        <end position="615"/>
    </location>
</feature>